<evidence type="ECO:0008006" key="12">
    <source>
        <dbReference type="Google" id="ProtNLM"/>
    </source>
</evidence>
<dbReference type="AlphaFoldDB" id="A0AA38WBS1"/>
<evidence type="ECO:0000256" key="2">
    <source>
        <dbReference type="ARBA" id="ARBA00010617"/>
    </source>
</evidence>
<evidence type="ECO:0000256" key="7">
    <source>
        <dbReference type="PIRSR" id="PIRSR602401-1"/>
    </source>
</evidence>
<evidence type="ECO:0000256" key="8">
    <source>
        <dbReference type="RuleBase" id="RU000461"/>
    </source>
</evidence>
<dbReference type="GO" id="GO:0016705">
    <property type="term" value="F:oxidoreductase activity, acting on paired donors, with incorporation or reduction of molecular oxygen"/>
    <property type="evidence" value="ECO:0007669"/>
    <property type="project" value="InterPro"/>
</dbReference>
<keyword evidence="6 7" id="KW-0408">Iron</keyword>
<evidence type="ECO:0000256" key="4">
    <source>
        <dbReference type="ARBA" id="ARBA00022723"/>
    </source>
</evidence>
<evidence type="ECO:0000256" key="1">
    <source>
        <dbReference type="ARBA" id="ARBA00001971"/>
    </source>
</evidence>
<keyword evidence="11" id="KW-1185">Reference proteome</keyword>
<keyword evidence="4 7" id="KW-0479">Metal-binding</keyword>
<dbReference type="Proteomes" id="UP001172457">
    <property type="component" value="Chromosome 6"/>
</dbReference>
<dbReference type="GO" id="GO:0020037">
    <property type="term" value="F:heme binding"/>
    <property type="evidence" value="ECO:0007669"/>
    <property type="project" value="InterPro"/>
</dbReference>
<dbReference type="PANTHER" id="PTHR47950">
    <property type="entry name" value="CYTOCHROME P450, FAMILY 76, SUBFAMILY C, POLYPEPTIDE 5-RELATED"/>
    <property type="match status" value="1"/>
</dbReference>
<dbReference type="GO" id="GO:0005506">
    <property type="term" value="F:iron ion binding"/>
    <property type="evidence" value="ECO:0007669"/>
    <property type="project" value="InterPro"/>
</dbReference>
<feature type="transmembrane region" description="Helical" evidence="9">
    <location>
        <begin position="6"/>
        <end position="26"/>
    </location>
</feature>
<keyword evidence="3 7" id="KW-0349">Heme</keyword>
<dbReference type="Gene3D" id="1.10.630.10">
    <property type="entry name" value="Cytochrome P450"/>
    <property type="match status" value="1"/>
</dbReference>
<dbReference type="SUPFAM" id="SSF48264">
    <property type="entry name" value="Cytochrome P450"/>
    <property type="match status" value="1"/>
</dbReference>
<evidence type="ECO:0000256" key="3">
    <source>
        <dbReference type="ARBA" id="ARBA00022617"/>
    </source>
</evidence>
<gene>
    <name evidence="10" type="ORF">OSB04_025967</name>
</gene>
<dbReference type="InterPro" id="IPR017972">
    <property type="entry name" value="Cyt_P450_CS"/>
</dbReference>
<feature type="binding site" description="axial binding residue" evidence="7">
    <location>
        <position position="439"/>
    </location>
    <ligand>
        <name>heme</name>
        <dbReference type="ChEBI" id="CHEBI:30413"/>
    </ligand>
    <ligandPart>
        <name>Fe</name>
        <dbReference type="ChEBI" id="CHEBI:18248"/>
    </ligandPart>
</feature>
<accession>A0AA38WBS1</accession>
<evidence type="ECO:0000256" key="5">
    <source>
        <dbReference type="ARBA" id="ARBA00023002"/>
    </source>
</evidence>
<sequence>MNLGTITVGEIFVLILLLLPLVYFFFRLITNSSKYPPLPPGPFPWPIVGNLFQIKTNTHIRLSEMAQLHGPLMSLRLGQRTVIVGSSPAAAQELLKTHDHVLSGRNVSPLIHHNKPTIYNMNLNFSSDDNYRYLRNIYTSKLFSTRALESRMKTREDKVLEMVKYIGSKNGEEDINIRDLMFVTATNILGNTLLSMDLVDFEGKGIGACVKDSVRRIAMLSLTPQLADLYPILGRWDFGNWYKKVMYIIEEELGGIWKDSLQRKRNGSNVSSDLQDFSDILIEKGFTNQQINAMIEELFTAGTDSMTLTTDSFVTELLKNQEVMRKARNEVMEKIVGKVVKETDLVHLPFLEACLKETLRLHPPAPLLLPHRAIKACDVMGYTIPKDSQIWVNIWAIGRDPEIWDDPLDFKPERFIGSKLNYKGKDFEFLPFGSGRRMCPGEAMASKTILLTVASLILNFDWFLPNINAPTEPLQVTFKVREQFLI</sequence>
<keyword evidence="8" id="KW-0503">Monooxygenase</keyword>
<comment type="caution">
    <text evidence="10">The sequence shown here is derived from an EMBL/GenBank/DDBJ whole genome shotgun (WGS) entry which is preliminary data.</text>
</comment>
<dbReference type="InterPro" id="IPR002401">
    <property type="entry name" value="Cyt_P450_E_grp-I"/>
</dbReference>
<proteinExistence type="inferred from homology"/>
<comment type="cofactor">
    <cofactor evidence="1 7">
        <name>heme</name>
        <dbReference type="ChEBI" id="CHEBI:30413"/>
    </cofactor>
</comment>
<keyword evidence="5 8" id="KW-0560">Oxidoreductase</keyword>
<dbReference type="InterPro" id="IPR001128">
    <property type="entry name" value="Cyt_P450"/>
</dbReference>
<comment type="similarity">
    <text evidence="2 8">Belongs to the cytochrome P450 family.</text>
</comment>
<evidence type="ECO:0000256" key="9">
    <source>
        <dbReference type="SAM" id="Phobius"/>
    </source>
</evidence>
<protein>
    <recommendedName>
        <fullName evidence="12">Cytochrome P450</fullName>
    </recommendedName>
</protein>
<dbReference type="InterPro" id="IPR036396">
    <property type="entry name" value="Cyt_P450_sf"/>
</dbReference>
<dbReference type="PANTHER" id="PTHR47950:SF49">
    <property type="entry name" value="CYTOCHROME P450"/>
    <property type="match status" value="1"/>
</dbReference>
<keyword evidence="9" id="KW-1133">Transmembrane helix</keyword>
<dbReference type="Pfam" id="PF00067">
    <property type="entry name" value="p450"/>
    <property type="match status" value="1"/>
</dbReference>
<evidence type="ECO:0000313" key="11">
    <source>
        <dbReference type="Proteomes" id="UP001172457"/>
    </source>
</evidence>
<dbReference type="PRINTS" id="PR00385">
    <property type="entry name" value="P450"/>
</dbReference>
<keyword evidence="9" id="KW-0472">Membrane</keyword>
<dbReference type="EMBL" id="JARYMX010000006">
    <property type="protein sequence ID" value="KAJ9546260.1"/>
    <property type="molecule type" value="Genomic_DNA"/>
</dbReference>
<dbReference type="PRINTS" id="PR00463">
    <property type="entry name" value="EP450I"/>
</dbReference>
<evidence type="ECO:0000313" key="10">
    <source>
        <dbReference type="EMBL" id="KAJ9546260.1"/>
    </source>
</evidence>
<reference evidence="10" key="1">
    <citation type="submission" date="2023-03" db="EMBL/GenBank/DDBJ databases">
        <title>Chromosome-scale reference genome and RAD-based genetic map of yellow starthistle (Centaurea solstitialis) reveal putative structural variation and QTLs associated with invader traits.</title>
        <authorList>
            <person name="Reatini B."/>
            <person name="Cang F.A."/>
            <person name="Jiang Q."/>
            <person name="Mckibben M.T.W."/>
            <person name="Barker M.S."/>
            <person name="Rieseberg L.H."/>
            <person name="Dlugosch K.M."/>
        </authorList>
    </citation>
    <scope>NUCLEOTIDE SEQUENCE</scope>
    <source>
        <strain evidence="10">CAN-66</strain>
        <tissue evidence="10">Leaf</tissue>
    </source>
</reference>
<name>A0AA38WBS1_9ASTR</name>
<organism evidence="10 11">
    <name type="scientific">Centaurea solstitialis</name>
    <name type="common">yellow star-thistle</name>
    <dbReference type="NCBI Taxonomy" id="347529"/>
    <lineage>
        <taxon>Eukaryota</taxon>
        <taxon>Viridiplantae</taxon>
        <taxon>Streptophyta</taxon>
        <taxon>Embryophyta</taxon>
        <taxon>Tracheophyta</taxon>
        <taxon>Spermatophyta</taxon>
        <taxon>Magnoliopsida</taxon>
        <taxon>eudicotyledons</taxon>
        <taxon>Gunneridae</taxon>
        <taxon>Pentapetalae</taxon>
        <taxon>asterids</taxon>
        <taxon>campanulids</taxon>
        <taxon>Asterales</taxon>
        <taxon>Asteraceae</taxon>
        <taxon>Carduoideae</taxon>
        <taxon>Cardueae</taxon>
        <taxon>Centaureinae</taxon>
        <taxon>Centaurea</taxon>
    </lineage>
</organism>
<keyword evidence="9" id="KW-0812">Transmembrane</keyword>
<dbReference type="GO" id="GO:0004497">
    <property type="term" value="F:monooxygenase activity"/>
    <property type="evidence" value="ECO:0007669"/>
    <property type="project" value="UniProtKB-KW"/>
</dbReference>
<dbReference type="PROSITE" id="PS00086">
    <property type="entry name" value="CYTOCHROME_P450"/>
    <property type="match status" value="1"/>
</dbReference>
<evidence type="ECO:0000256" key="6">
    <source>
        <dbReference type="ARBA" id="ARBA00023004"/>
    </source>
</evidence>